<keyword evidence="5" id="KW-1185">Reference proteome</keyword>
<reference evidence="5" key="1">
    <citation type="journal article" date="2019" name="Int. J. Syst. Evol. Microbiol.">
        <title>The Global Catalogue of Microorganisms (GCM) 10K type strain sequencing project: providing services to taxonomists for standard genome sequencing and annotation.</title>
        <authorList>
            <consortium name="The Broad Institute Genomics Platform"/>
            <consortium name="The Broad Institute Genome Sequencing Center for Infectious Disease"/>
            <person name="Wu L."/>
            <person name="Ma J."/>
        </authorList>
    </citation>
    <scope>NUCLEOTIDE SEQUENCE [LARGE SCALE GENOMIC DNA]</scope>
    <source>
        <strain evidence="5">JCM 16950</strain>
    </source>
</reference>
<sequence>MSTSSPQPPAGWYPDPQGDGNQRWWNGVAWADQTRPAPVPPPPASPFAAPGAHPGAPYSGAQYPGAPYSGARYPASQPPYAGAARPGYDVPSGYQAQSGYGYAPVPPIGAWRSAIDDRPTVTGMGGAIRTVFAKYAVFEGRASRAEYWWWILFYSIIVAGGYLLAAIAGVGLGYGRGPGTLFGLIYLLFVVWMLVTVVPYLALSVRRLRDAGYHWGFLFLSLIPFGGIAVLVMSAQPSRHP</sequence>
<feature type="region of interest" description="Disordered" evidence="1">
    <location>
        <begin position="1"/>
        <end position="53"/>
    </location>
</feature>
<gene>
    <name evidence="4" type="ORF">GCM10022240_23530</name>
</gene>
<keyword evidence="2" id="KW-0472">Membrane</keyword>
<dbReference type="RefSeq" id="WP_344783822.1">
    <property type="nucleotide sequence ID" value="NZ_BAABAF010000008.1"/>
</dbReference>
<evidence type="ECO:0000256" key="1">
    <source>
        <dbReference type="SAM" id="MobiDB-lite"/>
    </source>
</evidence>
<evidence type="ECO:0000313" key="4">
    <source>
        <dbReference type="EMBL" id="GAA3770567.1"/>
    </source>
</evidence>
<keyword evidence="2" id="KW-0812">Transmembrane</keyword>
<evidence type="ECO:0000259" key="3">
    <source>
        <dbReference type="Pfam" id="PF10708"/>
    </source>
</evidence>
<dbReference type="PANTHER" id="PTHR34980:SF2">
    <property type="entry name" value="INNER MEMBRANE PROTEIN YHAH-RELATED"/>
    <property type="match status" value="1"/>
</dbReference>
<dbReference type="InterPro" id="IPR008523">
    <property type="entry name" value="DUF805"/>
</dbReference>
<evidence type="ECO:0000313" key="5">
    <source>
        <dbReference type="Proteomes" id="UP001500540"/>
    </source>
</evidence>
<feature type="compositionally biased region" description="Pro residues" evidence="1">
    <location>
        <begin position="1"/>
        <end position="11"/>
    </location>
</feature>
<name>A0ABP7GNV0_9MICO</name>
<feature type="transmembrane region" description="Helical" evidence="2">
    <location>
        <begin position="180"/>
        <end position="203"/>
    </location>
</feature>
<feature type="transmembrane region" description="Helical" evidence="2">
    <location>
        <begin position="215"/>
        <end position="235"/>
    </location>
</feature>
<dbReference type="Pfam" id="PF10708">
    <property type="entry name" value="DUF2510"/>
    <property type="match status" value="1"/>
</dbReference>
<feature type="transmembrane region" description="Helical" evidence="2">
    <location>
        <begin position="147"/>
        <end position="174"/>
    </location>
</feature>
<dbReference type="EMBL" id="BAABAF010000008">
    <property type="protein sequence ID" value="GAA3770567.1"/>
    <property type="molecule type" value="Genomic_DNA"/>
</dbReference>
<dbReference type="PANTHER" id="PTHR34980">
    <property type="entry name" value="INNER MEMBRANE PROTEIN-RELATED-RELATED"/>
    <property type="match status" value="1"/>
</dbReference>
<evidence type="ECO:0000256" key="2">
    <source>
        <dbReference type="SAM" id="Phobius"/>
    </source>
</evidence>
<feature type="domain" description="DUF2510" evidence="3">
    <location>
        <begin position="10"/>
        <end position="42"/>
    </location>
</feature>
<organism evidence="4 5">
    <name type="scientific">Microbacterium kribbense</name>
    <dbReference type="NCBI Taxonomy" id="433645"/>
    <lineage>
        <taxon>Bacteria</taxon>
        <taxon>Bacillati</taxon>
        <taxon>Actinomycetota</taxon>
        <taxon>Actinomycetes</taxon>
        <taxon>Micrococcales</taxon>
        <taxon>Microbacteriaceae</taxon>
        <taxon>Microbacterium</taxon>
    </lineage>
</organism>
<keyword evidence="2" id="KW-1133">Transmembrane helix</keyword>
<proteinExistence type="predicted"/>
<accession>A0ABP7GNV0</accession>
<dbReference type="Proteomes" id="UP001500540">
    <property type="component" value="Unassembled WGS sequence"/>
</dbReference>
<dbReference type="Pfam" id="PF05656">
    <property type="entry name" value="DUF805"/>
    <property type="match status" value="1"/>
</dbReference>
<comment type="caution">
    <text evidence="4">The sequence shown here is derived from an EMBL/GenBank/DDBJ whole genome shotgun (WGS) entry which is preliminary data.</text>
</comment>
<dbReference type="InterPro" id="IPR018929">
    <property type="entry name" value="DUF2510"/>
</dbReference>
<protein>
    <recommendedName>
        <fullName evidence="3">DUF2510 domain-containing protein</fullName>
    </recommendedName>
</protein>